<dbReference type="OrthoDB" id="9067838at2"/>
<sequence>MKISELQAFVTVVETGNITLAAERLNRVQSSISHRIQSLENNLDTLLLDRKTGGCIPTKQGLILYEYALKILKLADDCKKNIANSKENYANINVGIIECLPPYIITSLINLGQELGLNINITIGNTLSLLNAYDKNEFDIVIIGSGFSNEKHTTKILLASELVIATDKSHPTITNIANLDGKTFLVSSKQCATSKRNFEMLFNACNIKPERVIECGSYPVLFSNIALGKGIALVLRCSISNEIKNKIKLHKLDKQFNEFKIELVHHTNYSYFDINKLINMITSVFQDPRLSYIGY</sequence>
<dbReference type="InterPro" id="IPR000847">
    <property type="entry name" value="LysR_HTH_N"/>
</dbReference>
<evidence type="ECO:0000256" key="1">
    <source>
        <dbReference type="ARBA" id="ARBA00009437"/>
    </source>
</evidence>
<dbReference type="Gene3D" id="3.40.190.10">
    <property type="entry name" value="Periplasmic binding protein-like II"/>
    <property type="match status" value="2"/>
</dbReference>
<accession>A0A242NTX7</accession>
<dbReference type="PROSITE" id="PS50931">
    <property type="entry name" value="HTH_LYSR"/>
    <property type="match status" value="1"/>
</dbReference>
<dbReference type="InterPro" id="IPR036390">
    <property type="entry name" value="WH_DNA-bd_sf"/>
</dbReference>
<evidence type="ECO:0000256" key="4">
    <source>
        <dbReference type="ARBA" id="ARBA00023163"/>
    </source>
</evidence>
<feature type="domain" description="HTH lysR-type" evidence="5">
    <location>
        <begin position="1"/>
        <end position="58"/>
    </location>
</feature>
<evidence type="ECO:0000313" key="7">
    <source>
        <dbReference type="Proteomes" id="UP000194968"/>
    </source>
</evidence>
<keyword evidence="2" id="KW-0805">Transcription regulation</keyword>
<keyword evidence="3" id="KW-0238">DNA-binding</keyword>
<comment type="similarity">
    <text evidence="1">Belongs to the LysR transcriptional regulatory family.</text>
</comment>
<dbReference type="Pfam" id="PF03466">
    <property type="entry name" value="LysR_substrate"/>
    <property type="match status" value="1"/>
</dbReference>
<dbReference type="GO" id="GO:0003700">
    <property type="term" value="F:DNA-binding transcription factor activity"/>
    <property type="evidence" value="ECO:0007669"/>
    <property type="project" value="InterPro"/>
</dbReference>
<comment type="caution">
    <text evidence="6">The sequence shown here is derived from an EMBL/GenBank/DDBJ whole genome shotgun (WGS) entry which is preliminary data.</text>
</comment>
<keyword evidence="4" id="KW-0804">Transcription</keyword>
<dbReference type="GO" id="GO:0000976">
    <property type="term" value="F:transcription cis-regulatory region binding"/>
    <property type="evidence" value="ECO:0007669"/>
    <property type="project" value="TreeGrafter"/>
</dbReference>
<dbReference type="PANTHER" id="PTHR30126">
    <property type="entry name" value="HTH-TYPE TRANSCRIPTIONAL REGULATOR"/>
    <property type="match status" value="1"/>
</dbReference>
<dbReference type="CDD" id="cd05466">
    <property type="entry name" value="PBP2_LTTR_substrate"/>
    <property type="match status" value="1"/>
</dbReference>
<gene>
    <name evidence="6" type="ORF">B6D06_06795</name>
</gene>
<dbReference type="EMBL" id="NASK01000096">
    <property type="protein sequence ID" value="OTQ49307.1"/>
    <property type="molecule type" value="Genomic_DNA"/>
</dbReference>
<dbReference type="SUPFAM" id="SSF46785">
    <property type="entry name" value="Winged helix' DNA-binding domain"/>
    <property type="match status" value="1"/>
</dbReference>
<dbReference type="FunFam" id="1.10.10.10:FF:000001">
    <property type="entry name" value="LysR family transcriptional regulator"/>
    <property type="match status" value="1"/>
</dbReference>
<dbReference type="AlphaFoldDB" id="A0A242NTX7"/>
<protein>
    <submittedName>
        <fullName evidence="6">LysR family transcriptional regulator</fullName>
    </submittedName>
</protein>
<dbReference type="Gene3D" id="1.10.10.10">
    <property type="entry name" value="Winged helix-like DNA-binding domain superfamily/Winged helix DNA-binding domain"/>
    <property type="match status" value="1"/>
</dbReference>
<evidence type="ECO:0000259" key="5">
    <source>
        <dbReference type="PROSITE" id="PS50931"/>
    </source>
</evidence>
<evidence type="ECO:0000256" key="2">
    <source>
        <dbReference type="ARBA" id="ARBA00023015"/>
    </source>
</evidence>
<dbReference type="PANTHER" id="PTHR30126:SF40">
    <property type="entry name" value="HTH-TYPE TRANSCRIPTIONAL REGULATOR GLTR"/>
    <property type="match status" value="1"/>
</dbReference>
<dbReference type="InterPro" id="IPR005119">
    <property type="entry name" value="LysR_subst-bd"/>
</dbReference>
<reference evidence="6 7" key="1">
    <citation type="submission" date="2017-03" db="EMBL/GenBank/DDBJ databases">
        <title>Comparative genomics of honeybee gut symbionts reveal geographically distinct and subgroup specific antibiotic resistance.</title>
        <authorList>
            <person name="Ludvigsen J."/>
            <person name="Porcellato D."/>
            <person name="Labee-Lund T.M."/>
            <person name="Amdam G.V."/>
            <person name="Rudi K."/>
        </authorList>
    </citation>
    <scope>NUCLEOTIDE SEQUENCE [LARGE SCALE GENOMIC DNA]</scope>
    <source>
        <strain evidence="6 7">A-4-12</strain>
    </source>
</reference>
<dbReference type="SUPFAM" id="SSF53850">
    <property type="entry name" value="Periplasmic binding protein-like II"/>
    <property type="match status" value="1"/>
</dbReference>
<dbReference type="RefSeq" id="WP_086320599.1">
    <property type="nucleotide sequence ID" value="NZ_NASD01000019.1"/>
</dbReference>
<proteinExistence type="inferred from homology"/>
<evidence type="ECO:0000313" key="6">
    <source>
        <dbReference type="EMBL" id="OTQ49307.1"/>
    </source>
</evidence>
<dbReference type="InterPro" id="IPR036388">
    <property type="entry name" value="WH-like_DNA-bd_sf"/>
</dbReference>
<dbReference type="Pfam" id="PF00126">
    <property type="entry name" value="HTH_1"/>
    <property type="match status" value="1"/>
</dbReference>
<evidence type="ECO:0000256" key="3">
    <source>
        <dbReference type="ARBA" id="ARBA00023125"/>
    </source>
</evidence>
<name>A0A242NTX7_9GAMM</name>
<dbReference type="Proteomes" id="UP000194968">
    <property type="component" value="Unassembled WGS sequence"/>
</dbReference>
<organism evidence="6 7">
    <name type="scientific">Gilliamella apis</name>
    <dbReference type="NCBI Taxonomy" id="1970738"/>
    <lineage>
        <taxon>Bacteria</taxon>
        <taxon>Pseudomonadati</taxon>
        <taxon>Pseudomonadota</taxon>
        <taxon>Gammaproteobacteria</taxon>
        <taxon>Orbales</taxon>
        <taxon>Orbaceae</taxon>
        <taxon>Gilliamella</taxon>
    </lineage>
</organism>